<dbReference type="EMBL" id="CP036268">
    <property type="protein sequence ID" value="QDT35981.1"/>
    <property type="molecule type" value="Genomic_DNA"/>
</dbReference>
<sequence length="39" mass="4929">MYLFRMCETGSRNRHLRNAIEHRYWYLPTTLGFLLRHFQ</sequence>
<name>A0A517QWH0_9PLAN</name>
<dbReference type="AlphaFoldDB" id="A0A517QWH0"/>
<evidence type="ECO:0000313" key="2">
    <source>
        <dbReference type="Proteomes" id="UP000317318"/>
    </source>
</evidence>
<dbReference type="KEGG" id="svp:Pan189_03360"/>
<protein>
    <submittedName>
        <fullName evidence="1">Uncharacterized protein</fullName>
    </submittedName>
</protein>
<organism evidence="1 2">
    <name type="scientific">Stratiformator vulcanicus</name>
    <dbReference type="NCBI Taxonomy" id="2527980"/>
    <lineage>
        <taxon>Bacteria</taxon>
        <taxon>Pseudomonadati</taxon>
        <taxon>Planctomycetota</taxon>
        <taxon>Planctomycetia</taxon>
        <taxon>Planctomycetales</taxon>
        <taxon>Planctomycetaceae</taxon>
        <taxon>Stratiformator</taxon>
    </lineage>
</organism>
<proteinExistence type="predicted"/>
<keyword evidence="2" id="KW-1185">Reference proteome</keyword>
<accession>A0A517QWH0</accession>
<gene>
    <name evidence="1" type="ORF">Pan189_03360</name>
</gene>
<evidence type="ECO:0000313" key="1">
    <source>
        <dbReference type="EMBL" id="QDT35981.1"/>
    </source>
</evidence>
<reference evidence="1 2" key="1">
    <citation type="submission" date="2019-02" db="EMBL/GenBank/DDBJ databases">
        <title>Deep-cultivation of Planctomycetes and their phenomic and genomic characterization uncovers novel biology.</title>
        <authorList>
            <person name="Wiegand S."/>
            <person name="Jogler M."/>
            <person name="Boedeker C."/>
            <person name="Pinto D."/>
            <person name="Vollmers J."/>
            <person name="Rivas-Marin E."/>
            <person name="Kohn T."/>
            <person name="Peeters S.H."/>
            <person name="Heuer A."/>
            <person name="Rast P."/>
            <person name="Oberbeckmann S."/>
            <person name="Bunk B."/>
            <person name="Jeske O."/>
            <person name="Meyerdierks A."/>
            <person name="Storesund J.E."/>
            <person name="Kallscheuer N."/>
            <person name="Luecker S."/>
            <person name="Lage O.M."/>
            <person name="Pohl T."/>
            <person name="Merkel B.J."/>
            <person name="Hornburger P."/>
            <person name="Mueller R.-W."/>
            <person name="Bruemmer F."/>
            <person name="Labrenz M."/>
            <person name="Spormann A.M."/>
            <person name="Op den Camp H."/>
            <person name="Overmann J."/>
            <person name="Amann R."/>
            <person name="Jetten M.S.M."/>
            <person name="Mascher T."/>
            <person name="Medema M.H."/>
            <person name="Devos D.P."/>
            <person name="Kaster A.-K."/>
            <person name="Ovreas L."/>
            <person name="Rohde M."/>
            <person name="Galperin M.Y."/>
            <person name="Jogler C."/>
        </authorList>
    </citation>
    <scope>NUCLEOTIDE SEQUENCE [LARGE SCALE GENOMIC DNA]</scope>
    <source>
        <strain evidence="1 2">Pan189</strain>
    </source>
</reference>
<dbReference type="Proteomes" id="UP000317318">
    <property type="component" value="Chromosome"/>
</dbReference>